<dbReference type="Proteomes" id="UP000023435">
    <property type="component" value="Unassembled WGS sequence"/>
</dbReference>
<keyword evidence="1" id="KW-0732">Signal</keyword>
<feature type="signal peptide" evidence="1">
    <location>
        <begin position="1"/>
        <end position="28"/>
    </location>
</feature>
<gene>
    <name evidence="2" type="ORF">AZ78_1340</name>
</gene>
<evidence type="ECO:0000313" key="2">
    <source>
        <dbReference type="EMBL" id="KWS03791.1"/>
    </source>
</evidence>
<reference evidence="2 3" key="1">
    <citation type="journal article" date="2014" name="Genome Announc.">
        <title>Draft Genome Sequence of Lysobacter capsici AZ78, a Bacterium Antagonistic to Plant-Pathogenic Oomycetes.</title>
        <authorList>
            <person name="Puopolo G."/>
            <person name="Sonego P."/>
            <person name="Engelen K."/>
            <person name="Pertot I."/>
        </authorList>
    </citation>
    <scope>NUCLEOTIDE SEQUENCE [LARGE SCALE GENOMIC DNA]</scope>
    <source>
        <strain evidence="2 3">AZ78</strain>
    </source>
</reference>
<sequence length="73" mass="7741">MKTSSLVFTAILAGLSGFGLASIAPAYAALPPQCLECAAEYSACRAAAQTPAQLSLCQRERQWCMTRFCPAPE</sequence>
<feature type="chain" id="PRO_5007131624" description="Lipoprotein" evidence="1">
    <location>
        <begin position="29"/>
        <end position="73"/>
    </location>
</feature>
<keyword evidence="3" id="KW-1185">Reference proteome</keyword>
<proteinExistence type="predicted"/>
<dbReference type="EMBL" id="JAJA02000001">
    <property type="protein sequence ID" value="KWS03791.1"/>
    <property type="molecule type" value="Genomic_DNA"/>
</dbReference>
<dbReference type="AlphaFoldDB" id="A0A108U738"/>
<name>A0A108U738_9GAMM</name>
<organism evidence="2 3">
    <name type="scientific">Lysobacter capsici AZ78</name>
    <dbReference type="NCBI Taxonomy" id="1444315"/>
    <lineage>
        <taxon>Bacteria</taxon>
        <taxon>Pseudomonadati</taxon>
        <taxon>Pseudomonadota</taxon>
        <taxon>Gammaproteobacteria</taxon>
        <taxon>Lysobacterales</taxon>
        <taxon>Lysobacteraceae</taxon>
        <taxon>Lysobacter</taxon>
    </lineage>
</organism>
<comment type="caution">
    <text evidence="2">The sequence shown here is derived from an EMBL/GenBank/DDBJ whole genome shotgun (WGS) entry which is preliminary data.</text>
</comment>
<evidence type="ECO:0008006" key="4">
    <source>
        <dbReference type="Google" id="ProtNLM"/>
    </source>
</evidence>
<evidence type="ECO:0000313" key="3">
    <source>
        <dbReference type="Proteomes" id="UP000023435"/>
    </source>
</evidence>
<evidence type="ECO:0000256" key="1">
    <source>
        <dbReference type="SAM" id="SignalP"/>
    </source>
</evidence>
<dbReference type="RefSeq" id="WP_036109858.1">
    <property type="nucleotide sequence ID" value="NZ_JAJA02000001.1"/>
</dbReference>
<accession>A0A108U738</accession>
<protein>
    <recommendedName>
        <fullName evidence="4">Lipoprotein</fullName>
    </recommendedName>
</protein>